<name>A0A261EZ60_9BIFI</name>
<accession>A0A261EZ60</accession>
<sequence>MSDATDETVNEGTGTAPDAAAAASSGDIAAQSAASSSDASLAASASASAAADDVETTDFHSAAPAASVTADIMLDSYAAGDDDDENAPLPDDDDDEPIDDYAADDPESHSVASASAAARAAKASAAADDILSEDEEEMAHNQFSTAFDLIDDMIAEITEAPGTLFNHDTARVSRSHLLEELDSLKRYLPVQLSQASSLMRTANLRLDEAQLKADSVISKANARAAEIIHTAEDRAEFLAGQQNVVAIATDRARRIVTDAQAKASKLTIGADQYCNDVMGELSRQLQHVTASVNEGVRVINERKAQAQGALDSLTAAQQAHDAQTQAQNASDGDEAQQG</sequence>
<dbReference type="Proteomes" id="UP000216725">
    <property type="component" value="Unassembled WGS sequence"/>
</dbReference>
<gene>
    <name evidence="2" type="ORF">PSRA_0702</name>
</gene>
<feature type="region of interest" description="Disordered" evidence="1">
    <location>
        <begin position="313"/>
        <end position="338"/>
    </location>
</feature>
<comment type="caution">
    <text evidence="2">The sequence shown here is derived from an EMBL/GenBank/DDBJ whole genome shotgun (WGS) entry which is preliminary data.</text>
</comment>
<organism evidence="2 3">
    <name type="scientific">Pseudoscardovia radai</name>
    <dbReference type="NCBI Taxonomy" id="987066"/>
    <lineage>
        <taxon>Bacteria</taxon>
        <taxon>Bacillati</taxon>
        <taxon>Actinomycetota</taxon>
        <taxon>Actinomycetes</taxon>
        <taxon>Bifidobacteriales</taxon>
        <taxon>Bifidobacteriaceae</taxon>
        <taxon>Pseudoscardovia</taxon>
    </lineage>
</organism>
<feature type="compositionally biased region" description="Acidic residues" evidence="1">
    <location>
        <begin position="80"/>
        <end position="105"/>
    </location>
</feature>
<feature type="compositionally biased region" description="Low complexity" evidence="1">
    <location>
        <begin position="16"/>
        <end position="51"/>
    </location>
</feature>
<dbReference type="RefSeq" id="WP_094660531.1">
    <property type="nucleotide sequence ID" value="NZ_MWWR01000005.1"/>
</dbReference>
<feature type="region of interest" description="Disordered" evidence="1">
    <location>
        <begin position="1"/>
        <end position="65"/>
    </location>
</feature>
<dbReference type="OrthoDB" id="3239773at2"/>
<feature type="region of interest" description="Disordered" evidence="1">
    <location>
        <begin position="78"/>
        <end position="116"/>
    </location>
</feature>
<evidence type="ECO:0000313" key="3">
    <source>
        <dbReference type="Proteomes" id="UP000216725"/>
    </source>
</evidence>
<evidence type="ECO:0008006" key="4">
    <source>
        <dbReference type="Google" id="ProtNLM"/>
    </source>
</evidence>
<feature type="compositionally biased region" description="Low complexity" evidence="1">
    <location>
        <begin position="315"/>
        <end position="329"/>
    </location>
</feature>
<keyword evidence="3" id="KW-1185">Reference proteome</keyword>
<proteinExistence type="predicted"/>
<reference evidence="2 3" key="1">
    <citation type="journal article" date="2017" name="BMC Genomics">
        <title>Comparative genomic and phylogenomic analyses of the Bifidobacteriaceae family.</title>
        <authorList>
            <person name="Lugli G.A."/>
            <person name="Milani C."/>
            <person name="Turroni F."/>
            <person name="Duranti S."/>
            <person name="Mancabelli L."/>
            <person name="Mangifesta M."/>
            <person name="Ferrario C."/>
            <person name="Modesto M."/>
            <person name="Mattarelli P."/>
            <person name="Jiri K."/>
            <person name="van Sinderen D."/>
            <person name="Ventura M."/>
        </authorList>
    </citation>
    <scope>NUCLEOTIDE SEQUENCE [LARGE SCALE GENOMIC DNA]</scope>
    <source>
        <strain evidence="2 3">DSM 24742</strain>
    </source>
</reference>
<protein>
    <recommendedName>
        <fullName evidence="4">Cell division protein</fullName>
    </recommendedName>
</protein>
<dbReference type="EMBL" id="MWWR01000005">
    <property type="protein sequence ID" value="OZG52152.1"/>
    <property type="molecule type" value="Genomic_DNA"/>
</dbReference>
<dbReference type="AlphaFoldDB" id="A0A261EZ60"/>
<evidence type="ECO:0000313" key="2">
    <source>
        <dbReference type="EMBL" id="OZG52152.1"/>
    </source>
</evidence>
<evidence type="ECO:0000256" key="1">
    <source>
        <dbReference type="SAM" id="MobiDB-lite"/>
    </source>
</evidence>